<gene>
    <name evidence="2" type="ORF">GALMADRAFT_50194</name>
</gene>
<protein>
    <submittedName>
        <fullName evidence="2">Uncharacterized protein</fullName>
    </submittedName>
</protein>
<feature type="non-terminal residue" evidence="2">
    <location>
        <position position="52"/>
    </location>
</feature>
<evidence type="ECO:0000256" key="1">
    <source>
        <dbReference type="SAM" id="MobiDB-lite"/>
    </source>
</evidence>
<accession>A0A067SWA8</accession>
<keyword evidence="3" id="KW-1185">Reference proteome</keyword>
<feature type="region of interest" description="Disordered" evidence="1">
    <location>
        <begin position="1"/>
        <end position="24"/>
    </location>
</feature>
<dbReference type="AlphaFoldDB" id="A0A067SWA8"/>
<evidence type="ECO:0000313" key="3">
    <source>
        <dbReference type="Proteomes" id="UP000027222"/>
    </source>
</evidence>
<dbReference type="HOGENOM" id="CLU_3092937_0_0_1"/>
<reference evidence="3" key="1">
    <citation type="journal article" date="2014" name="Proc. Natl. Acad. Sci. U.S.A.">
        <title>Extensive sampling of basidiomycete genomes demonstrates inadequacy of the white-rot/brown-rot paradigm for wood decay fungi.</title>
        <authorList>
            <person name="Riley R."/>
            <person name="Salamov A.A."/>
            <person name="Brown D.W."/>
            <person name="Nagy L.G."/>
            <person name="Floudas D."/>
            <person name="Held B.W."/>
            <person name="Levasseur A."/>
            <person name="Lombard V."/>
            <person name="Morin E."/>
            <person name="Otillar R."/>
            <person name="Lindquist E.A."/>
            <person name="Sun H."/>
            <person name="LaButti K.M."/>
            <person name="Schmutz J."/>
            <person name="Jabbour D."/>
            <person name="Luo H."/>
            <person name="Baker S.E."/>
            <person name="Pisabarro A.G."/>
            <person name="Walton J.D."/>
            <person name="Blanchette R.A."/>
            <person name="Henrissat B."/>
            <person name="Martin F."/>
            <person name="Cullen D."/>
            <person name="Hibbett D.S."/>
            <person name="Grigoriev I.V."/>
        </authorList>
    </citation>
    <scope>NUCLEOTIDE SEQUENCE [LARGE SCALE GENOMIC DNA]</scope>
    <source>
        <strain evidence="3">CBS 339.88</strain>
    </source>
</reference>
<name>A0A067SWA8_GALM3</name>
<evidence type="ECO:0000313" key="2">
    <source>
        <dbReference type="EMBL" id="KDR74347.1"/>
    </source>
</evidence>
<sequence>SDVQGFFNPRGYTGKGQEGRGRGHDFLTLVKPRPARRVGGFIEPFRTAEFSL</sequence>
<dbReference type="Proteomes" id="UP000027222">
    <property type="component" value="Unassembled WGS sequence"/>
</dbReference>
<feature type="non-terminal residue" evidence="2">
    <location>
        <position position="1"/>
    </location>
</feature>
<organism evidence="2 3">
    <name type="scientific">Galerina marginata (strain CBS 339.88)</name>
    <dbReference type="NCBI Taxonomy" id="685588"/>
    <lineage>
        <taxon>Eukaryota</taxon>
        <taxon>Fungi</taxon>
        <taxon>Dikarya</taxon>
        <taxon>Basidiomycota</taxon>
        <taxon>Agaricomycotina</taxon>
        <taxon>Agaricomycetes</taxon>
        <taxon>Agaricomycetidae</taxon>
        <taxon>Agaricales</taxon>
        <taxon>Agaricineae</taxon>
        <taxon>Strophariaceae</taxon>
        <taxon>Galerina</taxon>
    </lineage>
</organism>
<dbReference type="EMBL" id="KL142383">
    <property type="protein sequence ID" value="KDR74347.1"/>
    <property type="molecule type" value="Genomic_DNA"/>
</dbReference>
<proteinExistence type="predicted"/>